<organism evidence="5 6">
    <name type="scientific">Actinomadura barringtoniae</name>
    <dbReference type="NCBI Taxonomy" id="1427535"/>
    <lineage>
        <taxon>Bacteria</taxon>
        <taxon>Bacillati</taxon>
        <taxon>Actinomycetota</taxon>
        <taxon>Actinomycetes</taxon>
        <taxon>Streptosporangiales</taxon>
        <taxon>Thermomonosporaceae</taxon>
        <taxon>Actinomadura</taxon>
    </lineage>
</organism>
<dbReference type="Pfam" id="PF03816">
    <property type="entry name" value="LytR_cpsA_psr"/>
    <property type="match status" value="1"/>
</dbReference>
<dbReference type="RefSeq" id="WP_208259741.1">
    <property type="nucleotide sequence ID" value="NZ_JAGEOJ010000014.1"/>
</dbReference>
<dbReference type="Proteomes" id="UP000669179">
    <property type="component" value="Unassembled WGS sequence"/>
</dbReference>
<evidence type="ECO:0000259" key="4">
    <source>
        <dbReference type="Pfam" id="PF13399"/>
    </source>
</evidence>
<dbReference type="NCBIfam" id="TIGR00350">
    <property type="entry name" value="lytR_cpsA_psr"/>
    <property type="match status" value="1"/>
</dbReference>
<gene>
    <name evidence="5" type="ORF">J4573_32480</name>
</gene>
<comment type="similarity">
    <text evidence="1">Belongs to the LytR/CpsA/Psr (LCP) family.</text>
</comment>
<dbReference type="EMBL" id="JAGEOJ010000014">
    <property type="protein sequence ID" value="MBO2451843.1"/>
    <property type="molecule type" value="Genomic_DNA"/>
</dbReference>
<comment type="caution">
    <text evidence="5">The sequence shown here is derived from an EMBL/GenBank/DDBJ whole genome shotgun (WGS) entry which is preliminary data.</text>
</comment>
<dbReference type="Gene3D" id="3.40.630.190">
    <property type="entry name" value="LCP protein"/>
    <property type="match status" value="1"/>
</dbReference>
<dbReference type="PANTHER" id="PTHR33392">
    <property type="entry name" value="POLYISOPRENYL-TEICHOIC ACID--PEPTIDOGLYCAN TEICHOIC ACID TRANSFERASE TAGU"/>
    <property type="match status" value="1"/>
</dbReference>
<accession>A0A939PGH8</accession>
<keyword evidence="6" id="KW-1185">Reference proteome</keyword>
<evidence type="ECO:0000256" key="1">
    <source>
        <dbReference type="ARBA" id="ARBA00006068"/>
    </source>
</evidence>
<feature type="domain" description="LytR/CpsA/Psr regulator C-terminal" evidence="4">
    <location>
        <begin position="340"/>
        <end position="426"/>
    </location>
</feature>
<evidence type="ECO:0000256" key="2">
    <source>
        <dbReference type="SAM" id="MobiDB-lite"/>
    </source>
</evidence>
<name>A0A939PGH8_9ACTN</name>
<dbReference type="InterPro" id="IPR027381">
    <property type="entry name" value="LytR/CpsA/Psr_C"/>
</dbReference>
<evidence type="ECO:0000313" key="5">
    <source>
        <dbReference type="EMBL" id="MBO2451843.1"/>
    </source>
</evidence>
<evidence type="ECO:0000259" key="3">
    <source>
        <dbReference type="Pfam" id="PF03816"/>
    </source>
</evidence>
<reference evidence="5" key="1">
    <citation type="submission" date="2021-03" db="EMBL/GenBank/DDBJ databases">
        <authorList>
            <person name="Kanchanasin P."/>
            <person name="Saeng-In P."/>
            <person name="Phongsopitanun W."/>
            <person name="Yuki M."/>
            <person name="Kudo T."/>
            <person name="Ohkuma M."/>
            <person name="Tanasupawat S."/>
        </authorList>
    </citation>
    <scope>NUCLEOTIDE SEQUENCE</scope>
    <source>
        <strain evidence="5">GKU 128</strain>
    </source>
</reference>
<feature type="region of interest" description="Disordered" evidence="2">
    <location>
        <begin position="433"/>
        <end position="454"/>
    </location>
</feature>
<dbReference type="Pfam" id="PF13399">
    <property type="entry name" value="LytR_C"/>
    <property type="match status" value="1"/>
</dbReference>
<evidence type="ECO:0000313" key="6">
    <source>
        <dbReference type="Proteomes" id="UP000669179"/>
    </source>
</evidence>
<protein>
    <submittedName>
        <fullName evidence="5">LCP family protein</fullName>
    </submittedName>
</protein>
<feature type="domain" description="Cell envelope-related transcriptional attenuator" evidence="3">
    <location>
        <begin position="88"/>
        <end position="241"/>
    </location>
</feature>
<dbReference type="AlphaFoldDB" id="A0A939PGH8"/>
<sequence length="454" mass="48110">MNVLRAMSRPRLLAVVAAALAVVMSLSAYGYYWKLESSIHHLDPDRLIEGGRPAKLNGAQNILMMGSDSRQGANAQFGRGLRNKAPASDTMILLHLSPGGGQAVGISFARDLMVPIPSCKREDGTRTQPSSLAMLNEAIGRGGPACTISTLEKLTRIKIDHFVQVDFVGFEKITKAVGGVPVCLPYDVNDPRSGLRLAKGPHNVQGKEALAYVRARHGFRDGSDTQRIKRQQRFLASLAKKGMNAGLLADPGRLNALLTSSLSSLTSDLRLTGMLKIAQSMRGLTTGKIRFVTVPDELYPPNHNRMQLAQPAASRFLDAVRDDRKIEAAPATPASPPARTKVRIFNASGVEGQAATVASFLKDRGYTVGKPGNLTRPSATTEIRAAASDAAQAKALAALIPGAKVRTVSSSPSSKGRVDVVLGSGFTGLKSAGIPNLTGEARADDDLCESSEAA</sequence>
<dbReference type="PANTHER" id="PTHR33392:SF6">
    <property type="entry name" value="POLYISOPRENYL-TEICHOIC ACID--PEPTIDOGLYCAN TEICHOIC ACID TRANSFERASE TAGU"/>
    <property type="match status" value="1"/>
</dbReference>
<dbReference type="Gene3D" id="3.30.70.2390">
    <property type="match status" value="1"/>
</dbReference>
<proteinExistence type="inferred from homology"/>
<dbReference type="InterPro" id="IPR050922">
    <property type="entry name" value="LytR/CpsA/Psr_CW_biosynth"/>
</dbReference>
<dbReference type="InterPro" id="IPR004474">
    <property type="entry name" value="LytR_CpsA_psr"/>
</dbReference>